<dbReference type="AlphaFoldDB" id="A0A6G1HTV7"/>
<feature type="compositionally biased region" description="Basic and acidic residues" evidence="1">
    <location>
        <begin position="276"/>
        <end position="294"/>
    </location>
</feature>
<feature type="compositionally biased region" description="Acidic residues" evidence="1">
    <location>
        <begin position="333"/>
        <end position="400"/>
    </location>
</feature>
<feature type="compositionally biased region" description="Basic residues" evidence="1">
    <location>
        <begin position="238"/>
        <end position="250"/>
    </location>
</feature>
<protein>
    <recommendedName>
        <fullName evidence="4">Extensin domain-containing protein</fullName>
    </recommendedName>
</protein>
<feature type="region of interest" description="Disordered" evidence="1">
    <location>
        <begin position="333"/>
        <end position="474"/>
    </location>
</feature>
<feature type="compositionally biased region" description="Acidic residues" evidence="1">
    <location>
        <begin position="516"/>
        <end position="529"/>
    </location>
</feature>
<dbReference type="EMBL" id="ML996697">
    <property type="protein sequence ID" value="KAF2399488.1"/>
    <property type="molecule type" value="Genomic_DNA"/>
</dbReference>
<evidence type="ECO:0008006" key="4">
    <source>
        <dbReference type="Google" id="ProtNLM"/>
    </source>
</evidence>
<feature type="compositionally biased region" description="Acidic residues" evidence="1">
    <location>
        <begin position="29"/>
        <end position="41"/>
    </location>
</feature>
<feature type="region of interest" description="Disordered" evidence="1">
    <location>
        <begin position="1"/>
        <end position="49"/>
    </location>
</feature>
<evidence type="ECO:0000313" key="3">
    <source>
        <dbReference type="Proteomes" id="UP000799640"/>
    </source>
</evidence>
<evidence type="ECO:0000313" key="2">
    <source>
        <dbReference type="EMBL" id="KAF2399488.1"/>
    </source>
</evidence>
<feature type="compositionally biased region" description="Basic and acidic residues" evidence="1">
    <location>
        <begin position="530"/>
        <end position="556"/>
    </location>
</feature>
<sequence>MPLHQPNVVRLQTPPDTRLQNQPTSSECALEETAEADEPPDPLELTPRVSALRPEFKKEIALIAQRRKSLLTHQIHLISGDESDEEETKRVNSNASTWSHGSNTSMAELTSDGGQDSPARSGTPSPPLPPVRFLGLSPIFNHKSFDGPARVRVAHHESIGPLQQPALTSNEQNVEAGLGRKRCITFACKQATLVTTPTKTENANPTELPRRPSVLKFACPAKPSEARPPTRLLSPPPKTRRFSASKGRTHRGSDATVRQESPDAVRKTSVVSVRRGSTDSDGSRPEATRFHEFANSEDEVDDWTRESTCHRRRITVDDTLNVENKLRRLVKEVEDEVDEEERLDDVDEAEEDGEADETADSGDDSDAEVEATYQDDDSDDGFQTDDEGGFSSGEESDAGSDYEWWAPGRPASGDHVEHIRPSSRRRGSDSSIASNESEHGLVMPTAAQVVKRRRSRAQGMRTKTPELPDSTDFVCGTLDEDRPLEDLYLSCLEQRRAAKHVAVPQDIDPTFPASDPELDEEDEEDEESEIDRYDESDAHIFLHGKPDPHYDSDKRSRAVAPKRRSPQLSPKRMRSPPPPMKRLRSPAPVKRTRSPTRRARSPPPRRLFGASPRRMRSPAPSRPLTSPPPTRRTSFMVPAPQVFNLALAERPGAGVAHSVPRHGAMMHTRMAAADAENEDEPTVAPTAWELPTRGAIDIVKGLEAKRLRRREKLLEKYCRRAGKTHKPERRPAPGKGAEKMREMGMELAGLARGRRLRAMAEGTHILSY</sequence>
<dbReference type="InterPro" id="IPR018853">
    <property type="entry name" value="DUF2457"/>
</dbReference>
<feature type="compositionally biased region" description="Polar residues" evidence="1">
    <location>
        <begin position="14"/>
        <end position="27"/>
    </location>
</feature>
<dbReference type="Pfam" id="PF10446">
    <property type="entry name" value="DUF2457"/>
    <property type="match status" value="1"/>
</dbReference>
<feature type="region of interest" description="Disordered" evidence="1">
    <location>
        <begin position="220"/>
        <end position="306"/>
    </location>
</feature>
<accession>A0A6G1HTV7</accession>
<dbReference type="Proteomes" id="UP000799640">
    <property type="component" value="Unassembled WGS sequence"/>
</dbReference>
<gene>
    <name evidence="2" type="ORF">EJ06DRAFT_522391</name>
</gene>
<feature type="compositionally biased region" description="Polar residues" evidence="1">
    <location>
        <begin position="91"/>
        <end position="123"/>
    </location>
</feature>
<name>A0A6G1HTV7_9PEZI</name>
<reference evidence="2" key="1">
    <citation type="journal article" date="2020" name="Stud. Mycol.">
        <title>101 Dothideomycetes genomes: a test case for predicting lifestyles and emergence of pathogens.</title>
        <authorList>
            <person name="Haridas S."/>
            <person name="Albert R."/>
            <person name="Binder M."/>
            <person name="Bloem J."/>
            <person name="Labutti K."/>
            <person name="Salamov A."/>
            <person name="Andreopoulos B."/>
            <person name="Baker S."/>
            <person name="Barry K."/>
            <person name="Bills G."/>
            <person name="Bluhm B."/>
            <person name="Cannon C."/>
            <person name="Castanera R."/>
            <person name="Culley D."/>
            <person name="Daum C."/>
            <person name="Ezra D."/>
            <person name="Gonzalez J."/>
            <person name="Henrissat B."/>
            <person name="Kuo A."/>
            <person name="Liang C."/>
            <person name="Lipzen A."/>
            <person name="Lutzoni F."/>
            <person name="Magnuson J."/>
            <person name="Mondo S."/>
            <person name="Nolan M."/>
            <person name="Ohm R."/>
            <person name="Pangilinan J."/>
            <person name="Park H.-J."/>
            <person name="Ramirez L."/>
            <person name="Alfaro M."/>
            <person name="Sun H."/>
            <person name="Tritt A."/>
            <person name="Yoshinaga Y."/>
            <person name="Zwiers L.-H."/>
            <person name="Turgeon B."/>
            <person name="Goodwin S."/>
            <person name="Spatafora J."/>
            <person name="Crous P."/>
            <person name="Grigoriev I."/>
        </authorList>
    </citation>
    <scope>NUCLEOTIDE SEQUENCE</scope>
    <source>
        <strain evidence="2">CBS 262.69</strain>
    </source>
</reference>
<dbReference type="OrthoDB" id="2011769at2759"/>
<proteinExistence type="predicted"/>
<feature type="region of interest" description="Disordered" evidence="1">
    <location>
        <begin position="80"/>
        <end position="133"/>
    </location>
</feature>
<organism evidence="2 3">
    <name type="scientific">Trichodelitschia bisporula</name>
    <dbReference type="NCBI Taxonomy" id="703511"/>
    <lineage>
        <taxon>Eukaryota</taxon>
        <taxon>Fungi</taxon>
        <taxon>Dikarya</taxon>
        <taxon>Ascomycota</taxon>
        <taxon>Pezizomycotina</taxon>
        <taxon>Dothideomycetes</taxon>
        <taxon>Dothideomycetes incertae sedis</taxon>
        <taxon>Phaeotrichales</taxon>
        <taxon>Phaeotrichaceae</taxon>
        <taxon>Trichodelitschia</taxon>
    </lineage>
</organism>
<evidence type="ECO:0000256" key="1">
    <source>
        <dbReference type="SAM" id="MobiDB-lite"/>
    </source>
</evidence>
<feature type="region of interest" description="Disordered" evidence="1">
    <location>
        <begin position="501"/>
        <end position="635"/>
    </location>
</feature>
<feature type="compositionally biased region" description="Basic residues" evidence="1">
    <location>
        <begin position="590"/>
        <end position="600"/>
    </location>
</feature>
<keyword evidence="3" id="KW-1185">Reference proteome</keyword>